<dbReference type="PATRIC" id="fig|1235802.3.peg.2303"/>
<protein>
    <recommendedName>
        <fullName evidence="4">Transketolase N-terminal domain-containing protein</fullName>
    </recommendedName>
</protein>
<proteinExistence type="inferred from homology"/>
<dbReference type="Proteomes" id="UP000012589">
    <property type="component" value="Unassembled WGS sequence"/>
</dbReference>
<reference evidence="5 6" key="1">
    <citation type="journal article" date="2014" name="Genome Announc.">
        <title>Draft genome sequences of the altered schaedler flora, a defined bacterial community from gnotobiotic mice.</title>
        <authorList>
            <person name="Wannemuehler M.J."/>
            <person name="Overstreet A.M."/>
            <person name="Ward D.V."/>
            <person name="Phillips G.J."/>
        </authorList>
    </citation>
    <scope>NUCLEOTIDE SEQUENCE [LARGE SCALE GENOMIC DNA]</scope>
    <source>
        <strain evidence="5 6">ASF492</strain>
    </source>
</reference>
<dbReference type="Pfam" id="PF00456">
    <property type="entry name" value="Transketolase_N"/>
    <property type="match status" value="1"/>
</dbReference>
<dbReference type="InterPro" id="IPR029061">
    <property type="entry name" value="THDP-binding"/>
</dbReference>
<dbReference type="InterPro" id="IPR005474">
    <property type="entry name" value="Transketolase_N"/>
</dbReference>
<comment type="similarity">
    <text evidence="2">Belongs to the transketolase family.</text>
</comment>
<evidence type="ECO:0000256" key="3">
    <source>
        <dbReference type="ARBA" id="ARBA00023052"/>
    </source>
</evidence>
<keyword evidence="3" id="KW-0786">Thiamine pyrophosphate</keyword>
<dbReference type="STRING" id="1235802.C823_02168"/>
<accession>N2ATI9</accession>
<dbReference type="eggNOG" id="COG3959">
    <property type="taxonomic scope" value="Bacteria"/>
</dbReference>
<evidence type="ECO:0000313" key="6">
    <source>
        <dbReference type="Proteomes" id="UP000012589"/>
    </source>
</evidence>
<keyword evidence="6" id="KW-1185">Reference proteome</keyword>
<feature type="domain" description="Transketolase N-terminal" evidence="4">
    <location>
        <begin position="5"/>
        <end position="238"/>
    </location>
</feature>
<comment type="caution">
    <text evidence="5">The sequence shown here is derived from an EMBL/GenBank/DDBJ whole genome shotgun (WGS) entry which is preliminary data.</text>
</comment>
<evidence type="ECO:0000313" key="5">
    <source>
        <dbReference type="EMBL" id="EMZ27819.1"/>
    </source>
</evidence>
<dbReference type="Gene3D" id="3.40.50.970">
    <property type="match status" value="1"/>
</dbReference>
<dbReference type="PANTHER" id="PTHR47514:SF1">
    <property type="entry name" value="TRANSKETOLASE N-TERMINAL SECTION-RELATED"/>
    <property type="match status" value="1"/>
</dbReference>
<evidence type="ECO:0000256" key="1">
    <source>
        <dbReference type="ARBA" id="ARBA00001964"/>
    </source>
</evidence>
<dbReference type="PANTHER" id="PTHR47514">
    <property type="entry name" value="TRANSKETOLASE N-TERMINAL SECTION-RELATED"/>
    <property type="match status" value="1"/>
</dbReference>
<dbReference type="AlphaFoldDB" id="N2ATI9"/>
<evidence type="ECO:0000256" key="2">
    <source>
        <dbReference type="ARBA" id="ARBA00007131"/>
    </source>
</evidence>
<dbReference type="EMBL" id="AQFT01000067">
    <property type="protein sequence ID" value="EMZ27819.1"/>
    <property type="molecule type" value="Genomic_DNA"/>
</dbReference>
<sequence>MTSEELAVRIRMHAVELTHRVHASHVASVLSIADIIAVLYKDIMYVYPDEPQHVERDRFVLSKGHAGLAVYAALAERDFFKIEKLETYYQDGTFLSGHISHKNVPGVEFSTGSLGHGVPAAVGMALAAKMDGKRHRVYVAAGDGECEEGSIWEAALFAAHHELDNLTVIVDCNGFQALGRCREQTGMDKLTEKWRQFGFCALECDGHDHSALKSVLETKKEGKPVCIVAHTVKGKGVSFMEHELLWHYRDPQGEFYEKAVRELKGEMR</sequence>
<dbReference type="OrthoDB" id="8732661at2"/>
<comment type="cofactor">
    <cofactor evidence="1">
        <name>thiamine diphosphate</name>
        <dbReference type="ChEBI" id="CHEBI:58937"/>
    </cofactor>
</comment>
<gene>
    <name evidence="5" type="ORF">C823_02168</name>
</gene>
<dbReference type="HOGENOM" id="CLU_009227_4_1_9"/>
<dbReference type="SUPFAM" id="SSF52518">
    <property type="entry name" value="Thiamin diphosphate-binding fold (THDP-binding)"/>
    <property type="match status" value="1"/>
</dbReference>
<dbReference type="CDD" id="cd02012">
    <property type="entry name" value="TPP_TK"/>
    <property type="match status" value="1"/>
</dbReference>
<name>N2ATI9_9FIRM</name>
<organism evidence="5 6">
    <name type="scientific">Eubacterium plexicaudatum ASF492</name>
    <dbReference type="NCBI Taxonomy" id="1235802"/>
    <lineage>
        <taxon>Bacteria</taxon>
        <taxon>Bacillati</taxon>
        <taxon>Bacillota</taxon>
        <taxon>Clostridia</taxon>
        <taxon>Eubacteriales</taxon>
        <taxon>Eubacteriaceae</taxon>
        <taxon>Eubacterium</taxon>
    </lineage>
</organism>
<evidence type="ECO:0000259" key="4">
    <source>
        <dbReference type="Pfam" id="PF00456"/>
    </source>
</evidence>